<dbReference type="eggNOG" id="KOG2509">
    <property type="taxonomic scope" value="Eukaryota"/>
</dbReference>
<dbReference type="PANTHER" id="PTHR11778">
    <property type="entry name" value="SERYL-TRNA SYNTHETASE"/>
    <property type="match status" value="1"/>
</dbReference>
<evidence type="ECO:0000313" key="11">
    <source>
        <dbReference type="EMBL" id="CCH61330.1"/>
    </source>
</evidence>
<dbReference type="AlphaFoldDB" id="I2H4M8"/>
<evidence type="ECO:0000256" key="9">
    <source>
        <dbReference type="PIRSR" id="PIRSR001529-2"/>
    </source>
</evidence>
<dbReference type="NCBIfam" id="TIGR00414">
    <property type="entry name" value="serS"/>
    <property type="match status" value="1"/>
</dbReference>
<feature type="site" description="Important for serine binding" evidence="8">
    <location>
        <position position="419"/>
    </location>
</feature>
<evidence type="ECO:0000256" key="7">
    <source>
        <dbReference type="ARBA" id="ARBA00034892"/>
    </source>
</evidence>
<dbReference type="OrthoDB" id="10264585at2759"/>
<dbReference type="STRING" id="1071380.I2H4M8"/>
<dbReference type="FunCoup" id="I2H4M8">
    <property type="interactions" value="920"/>
</dbReference>
<dbReference type="GO" id="GO:0070158">
    <property type="term" value="P:mitochondrial seryl-tRNA aminoacylation"/>
    <property type="evidence" value="ECO:0007669"/>
    <property type="project" value="EnsemblFungi"/>
</dbReference>
<dbReference type="PRINTS" id="PR00981">
    <property type="entry name" value="TRNASYNTHSER"/>
</dbReference>
<organism evidence="11 12">
    <name type="scientific">Henningerozyma blattae (strain ATCC 34711 / CBS 6284 / DSM 70876 / NBRC 10599 / NRRL Y-10934 / UCD 77-7)</name>
    <name type="common">Yeast</name>
    <name type="synonym">Tetrapisispora blattae</name>
    <dbReference type="NCBI Taxonomy" id="1071380"/>
    <lineage>
        <taxon>Eukaryota</taxon>
        <taxon>Fungi</taxon>
        <taxon>Dikarya</taxon>
        <taxon>Ascomycota</taxon>
        <taxon>Saccharomycotina</taxon>
        <taxon>Saccharomycetes</taxon>
        <taxon>Saccharomycetales</taxon>
        <taxon>Saccharomycetaceae</taxon>
        <taxon>Henningerozyma</taxon>
    </lineage>
</organism>
<name>I2H4M8_HENB6</name>
<proteinExistence type="predicted"/>
<dbReference type="PIRSF" id="PIRSF001529">
    <property type="entry name" value="Ser-tRNA-synth_IIa"/>
    <property type="match status" value="1"/>
</dbReference>
<keyword evidence="2" id="KW-0436">Ligase</keyword>
<dbReference type="InterPro" id="IPR006195">
    <property type="entry name" value="aa-tRNA-synth_II"/>
</dbReference>
<protein>
    <recommendedName>
        <fullName evidence="1">serine--tRNA ligase</fullName>
        <ecNumber evidence="1">6.1.1.11</ecNumber>
    </recommendedName>
    <alternativeName>
        <fullName evidence="6">Seryl-tRNA synthetase</fullName>
    </alternativeName>
    <alternativeName>
        <fullName evidence="7">Seryl-tRNA(Ser) synthetase</fullName>
    </alternativeName>
</protein>
<dbReference type="InterPro" id="IPR002314">
    <property type="entry name" value="aa-tRNA-synt_IIb"/>
</dbReference>
<keyword evidence="4 9" id="KW-0067">ATP-binding</keyword>
<sequence length="458" mass="52180">MFKRSFHITAAKRYILKKPQFDVKQIISNIPDYEKSILHREMVNSKNIINDLKTLPKNYQSYQSLNKDLISIQQKRHVLESTLQLAKNSSSITNANGEIEDIDTEKIKEQLLNLKTEYQNISSTLKDLETTINEICNNLPNLIDPSAPKNEAVIVKWLNPKESYSLDRERDHVKIMKAKKMINFQSAVDITGSSWYFLTNEGADLERALISYAIDKAKRREFGLVIPPAVVKNEIINACGFRPRDMGNEKQIYHIKDTDFGLIATAEIPLAGMYVNSILDLSKGPLRHVGISRSYRSEAGARGKDTKGLYRVHEFSKVELFTWSKPSDSTEQLQYLKNVQCDIIGSLGISAKMLNMPTNDLGASAYLKCDIEAWMPGRGSFGELSSVSNCRDYQSRRLHIKYKNESTGKFEHVHTLNGTAMAVPRVMMTLVENYYNKTTGRIDIPTCLRPYMNNRSYI</sequence>
<keyword evidence="3" id="KW-0547">Nucleotide-binding</keyword>
<feature type="binding site" evidence="8">
    <location>
        <position position="296"/>
    </location>
    <ligand>
        <name>L-serine</name>
        <dbReference type="ChEBI" id="CHEBI:33384"/>
    </ligand>
</feature>
<dbReference type="EC" id="6.1.1.11" evidence="1"/>
<dbReference type="RefSeq" id="XP_004180849.1">
    <property type="nucleotide sequence ID" value="XM_004180801.1"/>
</dbReference>
<dbReference type="PROSITE" id="PS50862">
    <property type="entry name" value="AA_TRNA_LIGASE_II"/>
    <property type="match status" value="1"/>
</dbReference>
<dbReference type="Proteomes" id="UP000002866">
    <property type="component" value="Chromosome 5"/>
</dbReference>
<feature type="binding site" evidence="8">
    <location>
        <position position="265"/>
    </location>
    <ligand>
        <name>L-serine</name>
        <dbReference type="ChEBI" id="CHEBI:33384"/>
    </ligand>
</feature>
<dbReference type="KEGG" id="tbl:TBLA_0E02740"/>
<keyword evidence="5" id="KW-0030">Aminoacyl-tRNA synthetase</keyword>
<keyword evidence="12" id="KW-1185">Reference proteome</keyword>
<dbReference type="OMA" id="EQNCIDR"/>
<evidence type="ECO:0000313" key="12">
    <source>
        <dbReference type="Proteomes" id="UP000002866"/>
    </source>
</evidence>
<dbReference type="GeneID" id="14496403"/>
<evidence type="ECO:0000256" key="1">
    <source>
        <dbReference type="ARBA" id="ARBA00012840"/>
    </source>
</evidence>
<dbReference type="EMBL" id="HE806320">
    <property type="protein sequence ID" value="CCH61330.1"/>
    <property type="molecule type" value="Genomic_DNA"/>
</dbReference>
<evidence type="ECO:0000256" key="4">
    <source>
        <dbReference type="ARBA" id="ARBA00022840"/>
    </source>
</evidence>
<evidence type="ECO:0000256" key="5">
    <source>
        <dbReference type="ARBA" id="ARBA00023146"/>
    </source>
</evidence>
<dbReference type="GO" id="GO:0005739">
    <property type="term" value="C:mitochondrion"/>
    <property type="evidence" value="ECO:0007669"/>
    <property type="project" value="EnsemblFungi"/>
</dbReference>
<reference evidence="11 12" key="1">
    <citation type="journal article" date="2011" name="Proc. Natl. Acad. Sci. U.S.A.">
        <title>Evolutionary erosion of yeast sex chromosomes by mating-type switching accidents.</title>
        <authorList>
            <person name="Gordon J.L."/>
            <person name="Armisen D."/>
            <person name="Proux-Wera E."/>
            <person name="Oheigeartaigh S.S."/>
            <person name="Byrne K.P."/>
            <person name="Wolfe K.H."/>
        </authorList>
    </citation>
    <scope>NUCLEOTIDE SEQUENCE [LARGE SCALE GENOMIC DNA]</scope>
    <source>
        <strain evidence="12">ATCC 34711 / CBS 6284 / DSM 70876 / NBRC 10599 / NRRL Y-10934 / UCD 77-7</strain>
    </source>
</reference>
<feature type="binding site" evidence="8">
    <location>
        <position position="417"/>
    </location>
    <ligand>
        <name>L-serine</name>
        <dbReference type="ChEBI" id="CHEBI:33384"/>
    </ligand>
</feature>
<dbReference type="InterPro" id="IPR045864">
    <property type="entry name" value="aa-tRNA-synth_II/BPL/LPL"/>
</dbReference>
<evidence type="ECO:0000259" key="10">
    <source>
        <dbReference type="PROSITE" id="PS50862"/>
    </source>
</evidence>
<feature type="binding site" evidence="8">
    <location>
        <position position="319"/>
    </location>
    <ligand>
        <name>L-serine</name>
        <dbReference type="ChEBI" id="CHEBI:33384"/>
    </ligand>
</feature>
<evidence type="ECO:0000256" key="8">
    <source>
        <dbReference type="PIRSR" id="PIRSR001529-1"/>
    </source>
</evidence>
<dbReference type="HOGENOM" id="CLU_023797_4_3_1"/>
<dbReference type="InterPro" id="IPR002317">
    <property type="entry name" value="Ser-tRNA-ligase_type_1"/>
</dbReference>
<dbReference type="Gene3D" id="3.30.930.10">
    <property type="entry name" value="Bira Bifunctional Protein, Domain 2"/>
    <property type="match status" value="1"/>
</dbReference>
<dbReference type="InParanoid" id="I2H4M8"/>
<feature type="binding site" evidence="9">
    <location>
        <begin position="296"/>
        <end position="298"/>
    </location>
    <ligand>
        <name>ATP</name>
        <dbReference type="ChEBI" id="CHEBI:30616"/>
    </ligand>
</feature>
<dbReference type="SUPFAM" id="SSF55681">
    <property type="entry name" value="Class II aaRS and biotin synthetases"/>
    <property type="match status" value="1"/>
</dbReference>
<dbReference type="Pfam" id="PF00587">
    <property type="entry name" value="tRNA-synt_2b"/>
    <property type="match status" value="1"/>
</dbReference>
<dbReference type="SUPFAM" id="SSF46589">
    <property type="entry name" value="tRNA-binding arm"/>
    <property type="match status" value="1"/>
</dbReference>
<feature type="domain" description="Aminoacyl-transfer RNA synthetases class-II family profile" evidence="10">
    <location>
        <begin position="171"/>
        <end position="445"/>
    </location>
</feature>
<dbReference type="InterPro" id="IPR010978">
    <property type="entry name" value="tRNA-bd_arm"/>
</dbReference>
<gene>
    <name evidence="11" type="primary">TBLA0E02740</name>
    <name evidence="11" type="ORF">TBLA_0E02740</name>
</gene>
<dbReference type="GO" id="GO:0004828">
    <property type="term" value="F:serine-tRNA ligase activity"/>
    <property type="evidence" value="ECO:0007669"/>
    <property type="project" value="UniProtKB-EC"/>
</dbReference>
<evidence type="ECO:0000256" key="6">
    <source>
        <dbReference type="ARBA" id="ARBA00031113"/>
    </source>
</evidence>
<feature type="binding site" evidence="9">
    <location>
        <begin position="383"/>
        <end position="386"/>
    </location>
    <ligand>
        <name>ATP</name>
        <dbReference type="ChEBI" id="CHEBI:30616"/>
    </ligand>
</feature>
<feature type="binding site" evidence="9">
    <location>
        <begin position="312"/>
        <end position="315"/>
    </location>
    <ligand>
        <name>ATP</name>
        <dbReference type="ChEBI" id="CHEBI:30616"/>
    </ligand>
</feature>
<evidence type="ECO:0000256" key="3">
    <source>
        <dbReference type="ARBA" id="ARBA00022741"/>
    </source>
</evidence>
<evidence type="ECO:0000256" key="2">
    <source>
        <dbReference type="ARBA" id="ARBA00022598"/>
    </source>
</evidence>
<dbReference type="GO" id="GO:0005524">
    <property type="term" value="F:ATP binding"/>
    <property type="evidence" value="ECO:0007669"/>
    <property type="project" value="UniProtKB-KW"/>
</dbReference>
<accession>I2H4M8</accession>